<dbReference type="Proteomes" id="UP000826661">
    <property type="component" value="Chromosome VII"/>
</dbReference>
<gene>
    <name evidence="1" type="ORF">H0G86_013116</name>
</gene>
<proteinExistence type="predicted"/>
<accession>A0A8G0LV20</accession>
<reference evidence="1 2" key="1">
    <citation type="journal article" date="2021" name="BMC Genomics">
        <title>Telomere-to-telomere genome assembly of asparaginase-producing Trichoderma simmonsii.</title>
        <authorList>
            <person name="Chung D."/>
            <person name="Kwon Y.M."/>
            <person name="Yang Y."/>
        </authorList>
    </citation>
    <scope>NUCLEOTIDE SEQUENCE [LARGE SCALE GENOMIC DNA]</scope>
    <source>
        <strain evidence="1 2">GH-Sj1</strain>
    </source>
</reference>
<organism evidence="1 2">
    <name type="scientific">Trichoderma simmonsii</name>
    <dbReference type="NCBI Taxonomy" id="1491479"/>
    <lineage>
        <taxon>Eukaryota</taxon>
        <taxon>Fungi</taxon>
        <taxon>Dikarya</taxon>
        <taxon>Ascomycota</taxon>
        <taxon>Pezizomycotina</taxon>
        <taxon>Sordariomycetes</taxon>
        <taxon>Hypocreomycetidae</taxon>
        <taxon>Hypocreales</taxon>
        <taxon>Hypocreaceae</taxon>
        <taxon>Trichoderma</taxon>
    </lineage>
</organism>
<sequence length="101" mass="11263">MQGRISRDFLLPFLPGEHGSKFEALLVNRSGWACHLVALPRKAKAERSGQSHDAADAESPFTGLYSRTDWRFPLRFKVLHETSGSPFFAPVCSCLEPVPAY</sequence>
<dbReference type="EMBL" id="CP075870">
    <property type="protein sequence ID" value="QYT06256.1"/>
    <property type="molecule type" value="Genomic_DNA"/>
</dbReference>
<name>A0A8G0LV20_9HYPO</name>
<evidence type="ECO:0000313" key="2">
    <source>
        <dbReference type="Proteomes" id="UP000826661"/>
    </source>
</evidence>
<keyword evidence="2" id="KW-1185">Reference proteome</keyword>
<protein>
    <submittedName>
        <fullName evidence="1">Uncharacterized protein</fullName>
    </submittedName>
</protein>
<evidence type="ECO:0000313" key="1">
    <source>
        <dbReference type="EMBL" id="QYT06256.1"/>
    </source>
</evidence>
<dbReference type="AlphaFoldDB" id="A0A8G0LV20"/>